<protein>
    <recommendedName>
        <fullName evidence="3">EGF-like domain-containing protein</fullName>
    </recommendedName>
</protein>
<keyword evidence="1" id="KW-1133">Transmembrane helix</keyword>
<gene>
    <name evidence="4" type="ORF">DIATSA_LOCUS12645</name>
</gene>
<keyword evidence="2" id="KW-0732">Signal</keyword>
<dbReference type="InterPro" id="IPR000742">
    <property type="entry name" value="EGF"/>
</dbReference>
<feature type="domain" description="EGF-like" evidence="3">
    <location>
        <begin position="86"/>
        <end position="117"/>
    </location>
</feature>
<reference evidence="4" key="1">
    <citation type="submission" date="2021-12" db="EMBL/GenBank/DDBJ databases">
        <authorList>
            <person name="King R."/>
        </authorList>
    </citation>
    <scope>NUCLEOTIDE SEQUENCE</scope>
</reference>
<organism evidence="4 5">
    <name type="scientific">Diatraea saccharalis</name>
    <name type="common">sugarcane borer</name>
    <dbReference type="NCBI Taxonomy" id="40085"/>
    <lineage>
        <taxon>Eukaryota</taxon>
        <taxon>Metazoa</taxon>
        <taxon>Ecdysozoa</taxon>
        <taxon>Arthropoda</taxon>
        <taxon>Hexapoda</taxon>
        <taxon>Insecta</taxon>
        <taxon>Pterygota</taxon>
        <taxon>Neoptera</taxon>
        <taxon>Endopterygota</taxon>
        <taxon>Lepidoptera</taxon>
        <taxon>Glossata</taxon>
        <taxon>Ditrysia</taxon>
        <taxon>Pyraloidea</taxon>
        <taxon>Crambidae</taxon>
        <taxon>Crambinae</taxon>
        <taxon>Diatraea</taxon>
    </lineage>
</organism>
<evidence type="ECO:0000313" key="5">
    <source>
        <dbReference type="Proteomes" id="UP001153714"/>
    </source>
</evidence>
<feature type="transmembrane region" description="Helical" evidence="1">
    <location>
        <begin position="349"/>
        <end position="369"/>
    </location>
</feature>
<keyword evidence="5" id="KW-1185">Reference proteome</keyword>
<keyword evidence="1" id="KW-0812">Transmembrane</keyword>
<dbReference type="SMART" id="SM00181">
    <property type="entry name" value="EGF"/>
    <property type="match status" value="6"/>
</dbReference>
<feature type="signal peptide" evidence="2">
    <location>
        <begin position="1"/>
        <end position="20"/>
    </location>
</feature>
<dbReference type="InterPro" id="IPR009030">
    <property type="entry name" value="Growth_fac_rcpt_cys_sf"/>
</dbReference>
<evidence type="ECO:0000256" key="2">
    <source>
        <dbReference type="SAM" id="SignalP"/>
    </source>
</evidence>
<dbReference type="InterPro" id="IPR053255">
    <property type="entry name" value="EGF-like_domain"/>
</dbReference>
<sequence>MELKTVFIFFVVVFLEVVLCGEDELREGDTAVCTEIVSQLQSIKKTYGCGKRKKCTRVERKWVPTKKNICCDGYKFYKGKCILDVVCEEPCVNAQCTGFNNCTCDPGLVHINETHCGPACSDGYYNDFSTVTLDCISKCHQPCINGTCTDFDQCTCNTGYKLKIGSKFQCEPECVNCESGVCVAPNKCDCNKGYAKNDSDICVPVCNDPCENGYCFAPDQCKCNSGYSYDEVLKSCIAVCKETCVNSSCISPDKCECWSGYISINNRASCVPYCSTCANGDCIAPNLCRCKEGYERHNNTCELIPLRNCKGCEPTCNESICACANGALCVLSTEEAIVASSPTLAGLQLTWMLGGALGILLLVFVLVIIQRTWRQRKQFEQKANGDDYRTCDSIMHTIPNSLIRQKYDDEENDGDYDEVEHRQTNLDLLSPHEYVEKM</sequence>
<dbReference type="PANTHER" id="PTHR24047">
    <property type="entry name" value="FI01909P-RELATED"/>
    <property type="match status" value="1"/>
</dbReference>
<feature type="domain" description="EGF-like" evidence="3">
    <location>
        <begin position="239"/>
        <end position="271"/>
    </location>
</feature>
<proteinExistence type="predicted"/>
<dbReference type="AlphaFoldDB" id="A0A9N9RF14"/>
<evidence type="ECO:0000256" key="1">
    <source>
        <dbReference type="SAM" id="Phobius"/>
    </source>
</evidence>
<feature type="domain" description="EGF-like" evidence="3">
    <location>
        <begin position="173"/>
        <end position="203"/>
    </location>
</feature>
<dbReference type="Proteomes" id="UP001153714">
    <property type="component" value="Chromosome 7"/>
</dbReference>
<feature type="domain" description="EGF-like" evidence="3">
    <location>
        <begin position="205"/>
        <end position="237"/>
    </location>
</feature>
<evidence type="ECO:0000313" key="4">
    <source>
        <dbReference type="EMBL" id="CAG9795373.1"/>
    </source>
</evidence>
<dbReference type="PANTHER" id="PTHR24047:SF32">
    <property type="entry name" value="FI01909P-RELATED"/>
    <property type="match status" value="1"/>
</dbReference>
<evidence type="ECO:0000259" key="3">
    <source>
        <dbReference type="SMART" id="SM00181"/>
    </source>
</evidence>
<dbReference type="OrthoDB" id="10268124at2759"/>
<dbReference type="Gene3D" id="2.10.25.10">
    <property type="entry name" value="Laminin"/>
    <property type="match status" value="6"/>
</dbReference>
<keyword evidence="1" id="KW-0472">Membrane</keyword>
<accession>A0A9N9RF14</accession>
<dbReference type="EMBL" id="OU893338">
    <property type="protein sequence ID" value="CAG9795373.1"/>
    <property type="molecule type" value="Genomic_DNA"/>
</dbReference>
<reference evidence="4" key="2">
    <citation type="submission" date="2022-10" db="EMBL/GenBank/DDBJ databases">
        <authorList>
            <consortium name="ENA_rothamsted_submissions"/>
            <consortium name="culmorum"/>
            <person name="King R."/>
        </authorList>
    </citation>
    <scope>NUCLEOTIDE SEQUENCE</scope>
</reference>
<feature type="domain" description="EGF-like" evidence="3">
    <location>
        <begin position="138"/>
        <end position="171"/>
    </location>
</feature>
<feature type="domain" description="EGF-like" evidence="3">
    <location>
        <begin position="273"/>
        <end position="302"/>
    </location>
</feature>
<dbReference type="SUPFAM" id="SSF57184">
    <property type="entry name" value="Growth factor receptor domain"/>
    <property type="match status" value="2"/>
</dbReference>
<feature type="chain" id="PRO_5040425063" description="EGF-like domain-containing protein" evidence="2">
    <location>
        <begin position="21"/>
        <end position="438"/>
    </location>
</feature>
<name>A0A9N9RF14_9NEOP</name>